<evidence type="ECO:0000256" key="3">
    <source>
        <dbReference type="ARBA" id="ARBA00023015"/>
    </source>
</evidence>
<protein>
    <submittedName>
        <fullName evidence="7">Transcriptional regulator</fullName>
    </submittedName>
</protein>
<dbReference type="Gene3D" id="1.10.10.10">
    <property type="entry name" value="Winged helix-like DNA-binding domain superfamily/Winged helix DNA-binding domain"/>
    <property type="match status" value="1"/>
</dbReference>
<dbReference type="OrthoDB" id="9804020at2"/>
<keyword evidence="2" id="KW-0663">Pyridoxal phosphate</keyword>
<dbReference type="InterPro" id="IPR015421">
    <property type="entry name" value="PyrdxlP-dep_Trfase_major"/>
</dbReference>
<proteinExistence type="inferred from homology"/>
<dbReference type="PROSITE" id="PS50949">
    <property type="entry name" value="HTH_GNTR"/>
    <property type="match status" value="1"/>
</dbReference>
<dbReference type="GO" id="GO:0003700">
    <property type="term" value="F:DNA-binding transcription factor activity"/>
    <property type="evidence" value="ECO:0007669"/>
    <property type="project" value="InterPro"/>
</dbReference>
<dbReference type="Pfam" id="PF00155">
    <property type="entry name" value="Aminotran_1_2"/>
    <property type="match status" value="1"/>
</dbReference>
<dbReference type="Gene3D" id="3.40.640.10">
    <property type="entry name" value="Type I PLP-dependent aspartate aminotransferase-like (Major domain)"/>
    <property type="match status" value="1"/>
</dbReference>
<dbReference type="InterPro" id="IPR036388">
    <property type="entry name" value="WH-like_DNA-bd_sf"/>
</dbReference>
<dbReference type="InterPro" id="IPR004839">
    <property type="entry name" value="Aminotransferase_I/II_large"/>
</dbReference>
<dbReference type="EMBL" id="CP021455">
    <property type="protein sequence ID" value="ARU04457.1"/>
    <property type="molecule type" value="Genomic_DNA"/>
</dbReference>
<evidence type="ECO:0000256" key="1">
    <source>
        <dbReference type="ARBA" id="ARBA00005384"/>
    </source>
</evidence>
<accession>A0A1Y0ELH9</accession>
<dbReference type="CDD" id="cd00609">
    <property type="entry name" value="AAT_like"/>
    <property type="match status" value="1"/>
</dbReference>
<dbReference type="GO" id="GO:0030170">
    <property type="term" value="F:pyridoxal phosphate binding"/>
    <property type="evidence" value="ECO:0007669"/>
    <property type="project" value="InterPro"/>
</dbReference>
<dbReference type="AlphaFoldDB" id="A0A1Y0ELH9"/>
<feature type="domain" description="HTH gntR-type" evidence="6">
    <location>
        <begin position="8"/>
        <end position="76"/>
    </location>
</feature>
<evidence type="ECO:0000313" key="8">
    <source>
        <dbReference type="Proteomes" id="UP000196138"/>
    </source>
</evidence>
<reference evidence="7 8" key="1">
    <citation type="submission" date="2017-05" db="EMBL/GenBank/DDBJ databases">
        <authorList>
            <person name="Song R."/>
            <person name="Chenine A.L."/>
            <person name="Ruprecht R.M."/>
        </authorList>
    </citation>
    <scope>NUCLEOTIDE SEQUENCE [LARGE SCALE GENOMIC DNA]</scope>
    <source>
        <strain evidence="7 8">DSM 26136</strain>
    </source>
</reference>
<dbReference type="SUPFAM" id="SSF46785">
    <property type="entry name" value="Winged helix' DNA-binding domain"/>
    <property type="match status" value="1"/>
</dbReference>
<evidence type="ECO:0000256" key="4">
    <source>
        <dbReference type="ARBA" id="ARBA00023125"/>
    </source>
</evidence>
<dbReference type="InterPro" id="IPR015424">
    <property type="entry name" value="PyrdxlP-dep_Trfase"/>
</dbReference>
<evidence type="ECO:0000256" key="5">
    <source>
        <dbReference type="ARBA" id="ARBA00023163"/>
    </source>
</evidence>
<keyword evidence="3" id="KW-0805">Transcription regulation</keyword>
<dbReference type="SMART" id="SM00345">
    <property type="entry name" value="HTH_GNTR"/>
    <property type="match status" value="1"/>
</dbReference>
<sequence length="476" mass="52300">MRSDVTPTPKYRTLATHVMQAIEQGVLRPGQRLPSVRDWAQRFGVSHNTALQAMRTLEDELWVSPRARSGFYVRARPEPARLKAPRLDVPPLEPTAVTLDWYAQRLLGSHAREGVVTFGTGTPDAQLLAPERVRTALHQAVTRNAASLTVYPHETGAPVLQHALARFALDLGCVLPPEDIVITQGCIDAIACALRVCTQPGDVVAIESPAHFSFLELLQSLGLRALEVPTHASHGMSLDALQLALDTHPIKAVLVVPTLQNPLGSCMPPSQRKRLAQMASTHDVAVIEDAVYNEWADDDAHRRTVKAHDRSGHVMLCHSFTKTLAPGLRLGWLHAGRWTDAVRTLRDKQMGAPTTVLQLALAQLIGHSHAAHMRQLRQKTSARLREARGLIARHFPKGTRLSNPSGGLLLWLQLPPDVDAERFEARCLAEGVLAPPGRFFSLTGRYEGCYRIALGAWSDAHRQGLIRMGQLAHDPA</sequence>
<keyword evidence="4" id="KW-0238">DNA-binding</keyword>
<evidence type="ECO:0000259" key="6">
    <source>
        <dbReference type="PROSITE" id="PS50949"/>
    </source>
</evidence>
<comment type="similarity">
    <text evidence="1">In the C-terminal section; belongs to the class-I pyridoxal-phosphate-dependent aminotransferase family.</text>
</comment>
<dbReference type="Proteomes" id="UP000196138">
    <property type="component" value="Chromosome"/>
</dbReference>
<keyword evidence="5" id="KW-0804">Transcription</keyword>
<dbReference type="PANTHER" id="PTHR46577:SF2">
    <property type="entry name" value="TRANSCRIPTIONAL REGULATORY PROTEIN"/>
    <property type="match status" value="1"/>
</dbReference>
<evidence type="ECO:0000256" key="2">
    <source>
        <dbReference type="ARBA" id="ARBA00022898"/>
    </source>
</evidence>
<organism evidence="7 8">
    <name type="scientific">Comamonas serinivorans</name>
    <dbReference type="NCBI Taxonomy" id="1082851"/>
    <lineage>
        <taxon>Bacteria</taxon>
        <taxon>Pseudomonadati</taxon>
        <taxon>Pseudomonadota</taxon>
        <taxon>Betaproteobacteria</taxon>
        <taxon>Burkholderiales</taxon>
        <taxon>Comamonadaceae</taxon>
        <taxon>Comamonas</taxon>
    </lineage>
</organism>
<dbReference type="KEGG" id="cser:CCO03_06990"/>
<dbReference type="InterPro" id="IPR015422">
    <property type="entry name" value="PyrdxlP-dep_Trfase_small"/>
</dbReference>
<dbReference type="GO" id="GO:0003677">
    <property type="term" value="F:DNA binding"/>
    <property type="evidence" value="ECO:0007669"/>
    <property type="project" value="UniProtKB-KW"/>
</dbReference>
<dbReference type="InterPro" id="IPR051446">
    <property type="entry name" value="HTH_trans_reg/aminotransferase"/>
</dbReference>
<dbReference type="PANTHER" id="PTHR46577">
    <property type="entry name" value="HTH-TYPE TRANSCRIPTIONAL REGULATORY PROTEIN GABR"/>
    <property type="match status" value="1"/>
</dbReference>
<dbReference type="InterPro" id="IPR000524">
    <property type="entry name" value="Tscrpt_reg_HTH_GntR"/>
</dbReference>
<evidence type="ECO:0000313" key="7">
    <source>
        <dbReference type="EMBL" id="ARU04457.1"/>
    </source>
</evidence>
<gene>
    <name evidence="7" type="ORF">CCO03_06990</name>
</gene>
<dbReference type="RefSeq" id="WP_087279065.1">
    <property type="nucleotide sequence ID" value="NZ_CP021455.1"/>
</dbReference>
<keyword evidence="8" id="KW-1185">Reference proteome</keyword>
<dbReference type="CDD" id="cd07377">
    <property type="entry name" value="WHTH_GntR"/>
    <property type="match status" value="1"/>
</dbReference>
<dbReference type="SUPFAM" id="SSF53383">
    <property type="entry name" value="PLP-dependent transferases"/>
    <property type="match status" value="1"/>
</dbReference>
<dbReference type="InterPro" id="IPR036390">
    <property type="entry name" value="WH_DNA-bd_sf"/>
</dbReference>
<dbReference type="Gene3D" id="3.90.1150.10">
    <property type="entry name" value="Aspartate Aminotransferase, domain 1"/>
    <property type="match status" value="1"/>
</dbReference>
<name>A0A1Y0ELH9_9BURK</name>
<dbReference type="Pfam" id="PF00392">
    <property type="entry name" value="GntR"/>
    <property type="match status" value="1"/>
</dbReference>